<dbReference type="Gene3D" id="3.30.980.10">
    <property type="entry name" value="Threonyl-trna Synthetase, Chain A, domain 2"/>
    <property type="match status" value="1"/>
</dbReference>
<dbReference type="GO" id="GO:0004813">
    <property type="term" value="F:alanine-tRNA ligase activity"/>
    <property type="evidence" value="ECO:0007669"/>
    <property type="project" value="InterPro"/>
</dbReference>
<gene>
    <name evidence="7" type="ORF">WJX72_008928</name>
</gene>
<evidence type="ECO:0000313" key="7">
    <source>
        <dbReference type="EMBL" id="KAK9817056.1"/>
    </source>
</evidence>
<dbReference type="InterPro" id="IPR018165">
    <property type="entry name" value="Ala-tRNA-synth_IIc_core"/>
</dbReference>
<dbReference type="InterPro" id="IPR009000">
    <property type="entry name" value="Transl_B-barrel_sf"/>
</dbReference>
<evidence type="ECO:0000313" key="8">
    <source>
        <dbReference type="Proteomes" id="UP001489004"/>
    </source>
</evidence>
<keyword evidence="4" id="KW-0479">Metal-binding</keyword>
<comment type="similarity">
    <text evidence="3">Belongs to the class-II aminoacyl-tRNA synthetase family. Alax-L subfamily.</text>
</comment>
<dbReference type="GO" id="GO:0006419">
    <property type="term" value="P:alanyl-tRNA aminoacylation"/>
    <property type="evidence" value="ECO:0007669"/>
    <property type="project" value="InterPro"/>
</dbReference>
<comment type="caution">
    <text evidence="7">The sequence shown here is derived from an EMBL/GenBank/DDBJ whole genome shotgun (WGS) entry which is preliminary data.</text>
</comment>
<dbReference type="AlphaFoldDB" id="A0AAW1Q5A8"/>
<reference evidence="7 8" key="1">
    <citation type="journal article" date="2024" name="Nat. Commun.">
        <title>Phylogenomics reveals the evolutionary origins of lichenization in chlorophyte algae.</title>
        <authorList>
            <person name="Puginier C."/>
            <person name="Libourel C."/>
            <person name="Otte J."/>
            <person name="Skaloud P."/>
            <person name="Haon M."/>
            <person name="Grisel S."/>
            <person name="Petersen M."/>
            <person name="Berrin J.G."/>
            <person name="Delaux P.M."/>
            <person name="Dal Grande F."/>
            <person name="Keller J."/>
        </authorList>
    </citation>
    <scope>NUCLEOTIDE SEQUENCE [LARGE SCALE GENOMIC DNA]</scope>
    <source>
        <strain evidence="7 8">SAG 2043</strain>
    </source>
</reference>
<dbReference type="GO" id="GO:0002196">
    <property type="term" value="F:Ser-tRNA(Ala) deacylase activity"/>
    <property type="evidence" value="ECO:0007669"/>
    <property type="project" value="TreeGrafter"/>
</dbReference>
<keyword evidence="5" id="KW-0862">Zinc</keyword>
<evidence type="ECO:0000256" key="1">
    <source>
        <dbReference type="ARBA" id="ARBA00001947"/>
    </source>
</evidence>
<dbReference type="SMART" id="SM00863">
    <property type="entry name" value="tRNA_SAD"/>
    <property type="match status" value="1"/>
</dbReference>
<evidence type="ECO:0000256" key="4">
    <source>
        <dbReference type="ARBA" id="ARBA00022723"/>
    </source>
</evidence>
<dbReference type="PANTHER" id="PTHR43462:SF1">
    <property type="entry name" value="ALANYL-TRNA EDITING PROTEIN AARSD1"/>
    <property type="match status" value="1"/>
</dbReference>
<protein>
    <recommendedName>
        <fullName evidence="6">Alanyl-transfer RNA synthetases family profile domain-containing protein</fullName>
    </recommendedName>
</protein>
<dbReference type="EMBL" id="JALJOR010000005">
    <property type="protein sequence ID" value="KAK9817056.1"/>
    <property type="molecule type" value="Genomic_DNA"/>
</dbReference>
<dbReference type="PANTHER" id="PTHR43462">
    <property type="entry name" value="ALANYL-TRNA EDITING PROTEIN"/>
    <property type="match status" value="1"/>
</dbReference>
<evidence type="ECO:0000256" key="3">
    <source>
        <dbReference type="ARBA" id="ARBA00008429"/>
    </source>
</evidence>
<evidence type="ECO:0000259" key="6">
    <source>
        <dbReference type="PROSITE" id="PS50860"/>
    </source>
</evidence>
<sequence>MLCQRDPYQTCLRTLVTSCQPYTGKARKGRKLWEVTLEQSPFYPEGGGQPSDTGSIAVLPSPSSSAAQAAPANAAAAVAVVDVQLTEDRGIVHYTTAAVSTGASVSAQVDWQRRFDHMQQHTGQHLVSAVADDVCGADTVSWELHERPQEGQAADESVSVDLSIASLSPEQISEIEQRCNGAIRNNRSVRQRVVVDLTSPDSLALLQSRQFRGTLPSADKMKGVLRLIDIEAVDINACGGTHVRSLGELQVLKLVGLERTKGCVRLKFLAGSRVIAALGRMLARETVLNKALGCGPADHAMIVGKLQAERKEAARTIKALQDELADIQGPELVAGLPETGGVAAYHRPDSDLPFLSYVARAASSANPNAVLLLTTTTGPVSGKANAAQEGAFLMVGPPELIKAAGGKAAAAMGGKGGGRPGLYQGKASNVEKASHAADVLKVAFAGEQ</sequence>
<accession>A0AAW1Q5A8</accession>
<dbReference type="GO" id="GO:0003676">
    <property type="term" value="F:nucleic acid binding"/>
    <property type="evidence" value="ECO:0007669"/>
    <property type="project" value="InterPro"/>
</dbReference>
<dbReference type="GO" id="GO:0005737">
    <property type="term" value="C:cytoplasm"/>
    <property type="evidence" value="ECO:0007669"/>
    <property type="project" value="UniProtKB-SubCell"/>
</dbReference>
<dbReference type="GO" id="GO:0046872">
    <property type="term" value="F:metal ion binding"/>
    <property type="evidence" value="ECO:0007669"/>
    <property type="project" value="UniProtKB-KW"/>
</dbReference>
<dbReference type="InterPro" id="IPR018163">
    <property type="entry name" value="Thr/Ala-tRNA-synth_IIc_edit"/>
</dbReference>
<dbReference type="Gene3D" id="2.40.30.130">
    <property type="match status" value="1"/>
</dbReference>
<organism evidence="7 8">
    <name type="scientific">[Myrmecia] bisecta</name>
    <dbReference type="NCBI Taxonomy" id="41462"/>
    <lineage>
        <taxon>Eukaryota</taxon>
        <taxon>Viridiplantae</taxon>
        <taxon>Chlorophyta</taxon>
        <taxon>core chlorophytes</taxon>
        <taxon>Trebouxiophyceae</taxon>
        <taxon>Trebouxiales</taxon>
        <taxon>Trebouxiaceae</taxon>
        <taxon>Myrmecia</taxon>
    </lineage>
</organism>
<proteinExistence type="inferred from homology"/>
<name>A0AAW1Q5A8_9CHLO</name>
<dbReference type="GO" id="GO:0005524">
    <property type="term" value="F:ATP binding"/>
    <property type="evidence" value="ECO:0007669"/>
    <property type="project" value="InterPro"/>
</dbReference>
<dbReference type="Proteomes" id="UP001489004">
    <property type="component" value="Unassembled WGS sequence"/>
</dbReference>
<evidence type="ECO:0000256" key="2">
    <source>
        <dbReference type="ARBA" id="ARBA00004496"/>
    </source>
</evidence>
<dbReference type="PROSITE" id="PS50860">
    <property type="entry name" value="AA_TRNA_LIGASE_II_ALA"/>
    <property type="match status" value="1"/>
</dbReference>
<dbReference type="InterPro" id="IPR051335">
    <property type="entry name" value="Alanyl-tRNA_Editing_Enzymes"/>
</dbReference>
<feature type="domain" description="Alanyl-transfer RNA synthetases family profile" evidence="6">
    <location>
        <begin position="35"/>
        <end position="280"/>
    </location>
</feature>
<comment type="subcellular location">
    <subcellularLocation>
        <location evidence="2">Cytoplasm</location>
    </subcellularLocation>
</comment>
<keyword evidence="8" id="KW-1185">Reference proteome</keyword>
<dbReference type="SUPFAM" id="SSF50447">
    <property type="entry name" value="Translation proteins"/>
    <property type="match status" value="1"/>
</dbReference>
<evidence type="ECO:0000256" key="5">
    <source>
        <dbReference type="ARBA" id="ARBA00022833"/>
    </source>
</evidence>
<comment type="cofactor">
    <cofactor evidence="1">
        <name>Zn(2+)</name>
        <dbReference type="ChEBI" id="CHEBI:29105"/>
    </cofactor>
</comment>
<dbReference type="InterPro" id="IPR012947">
    <property type="entry name" value="tRNA_SAD"/>
</dbReference>
<dbReference type="Pfam" id="PF07973">
    <property type="entry name" value="tRNA_SAD"/>
    <property type="match status" value="1"/>
</dbReference>
<dbReference type="SUPFAM" id="SSF55186">
    <property type="entry name" value="ThrRS/AlaRS common domain"/>
    <property type="match status" value="1"/>
</dbReference>